<keyword evidence="5" id="KW-1185">Reference proteome</keyword>
<dbReference type="InterPro" id="IPR050650">
    <property type="entry name" value="Type-II_Cytokine-TF_Rcpt"/>
</dbReference>
<feature type="compositionally biased region" description="Acidic residues" evidence="1">
    <location>
        <begin position="458"/>
        <end position="470"/>
    </location>
</feature>
<protein>
    <submittedName>
        <fullName evidence="6">Interferon alpha/beta receptor 2 isoform X1</fullName>
    </submittedName>
</protein>
<feature type="region of interest" description="Disordered" evidence="1">
    <location>
        <begin position="458"/>
        <end position="517"/>
    </location>
</feature>
<dbReference type="Proteomes" id="UP000694871">
    <property type="component" value="Unplaced"/>
</dbReference>
<keyword evidence="2" id="KW-0812">Transmembrane</keyword>
<keyword evidence="6" id="KW-0675">Receptor</keyword>
<proteinExistence type="predicted"/>
<evidence type="ECO:0000313" key="6">
    <source>
        <dbReference type="RefSeq" id="XP_015266832.1"/>
    </source>
</evidence>
<keyword evidence="2" id="KW-0472">Membrane</keyword>
<reference evidence="6" key="1">
    <citation type="submission" date="2025-08" db="UniProtKB">
        <authorList>
            <consortium name="RefSeq"/>
        </authorList>
    </citation>
    <scope>IDENTIFICATION</scope>
</reference>
<dbReference type="SUPFAM" id="SSF49265">
    <property type="entry name" value="Fibronectin type III"/>
    <property type="match status" value="2"/>
</dbReference>
<gene>
    <name evidence="6" type="primary">IFNAR2</name>
</gene>
<dbReference type="InterPro" id="IPR013783">
    <property type="entry name" value="Ig-like_fold"/>
</dbReference>
<evidence type="ECO:0000259" key="4">
    <source>
        <dbReference type="Pfam" id="PF09294"/>
    </source>
</evidence>
<feature type="domain" description="Fibronectin type-III" evidence="3">
    <location>
        <begin position="21"/>
        <end position="142"/>
    </location>
</feature>
<feature type="transmembrane region" description="Helical" evidence="2">
    <location>
        <begin position="262"/>
        <end position="287"/>
    </location>
</feature>
<evidence type="ECO:0000259" key="3">
    <source>
        <dbReference type="Pfam" id="PF01108"/>
    </source>
</evidence>
<dbReference type="PANTHER" id="PTHR20859:SF84">
    <property type="entry name" value="INTERFERON ALPHA_BETA RECEPTOR 2"/>
    <property type="match status" value="1"/>
</dbReference>
<accession>A0ABM1JZE5</accession>
<name>A0ABM1JZE5_GEKJA</name>
<feature type="domain" description="Interferon/interleukin receptor" evidence="4">
    <location>
        <begin position="157"/>
        <end position="253"/>
    </location>
</feature>
<dbReference type="Pfam" id="PF09294">
    <property type="entry name" value="Interfer-bind"/>
    <property type="match status" value="1"/>
</dbReference>
<dbReference type="Gene3D" id="2.60.40.10">
    <property type="entry name" value="Immunoglobulins"/>
    <property type="match status" value="2"/>
</dbReference>
<organism evidence="5 6">
    <name type="scientific">Gekko japonicus</name>
    <name type="common">Schlegel's Japanese gecko</name>
    <dbReference type="NCBI Taxonomy" id="146911"/>
    <lineage>
        <taxon>Eukaryota</taxon>
        <taxon>Metazoa</taxon>
        <taxon>Chordata</taxon>
        <taxon>Craniata</taxon>
        <taxon>Vertebrata</taxon>
        <taxon>Euteleostomi</taxon>
        <taxon>Lepidosauria</taxon>
        <taxon>Squamata</taxon>
        <taxon>Bifurcata</taxon>
        <taxon>Gekkota</taxon>
        <taxon>Gekkonidae</taxon>
        <taxon>Gekkoninae</taxon>
        <taxon>Gekko</taxon>
    </lineage>
</organism>
<dbReference type="GeneID" id="107110548"/>
<evidence type="ECO:0000313" key="5">
    <source>
        <dbReference type="Proteomes" id="UP000694871"/>
    </source>
</evidence>
<sequence length="517" mass="58304">MMMAFFMGPLHFYRFVYISTMTSVLYSIPGTSVSPLNLTIKRQNFEYSLSWEAGNNTRAPTYYNVKYFIWGECLITSKQDEQESSSINSAETFSFVTYSQFSSCFQNIKECSNITHLFCNLTKEFTDPSKTYVIALTTFPEHAANYSGYLFTPYSDTCLGPPEFNISTCSSCVNVTVKILSSLLNVYKRMEYTIKVKAVNFEEQDIVYANTTERESFYTVFEGLHQNRNYCVSVDTSSSASKKCVPSPWKCIVISSKDKSDYVIPVICGIFLSLAVGMIVWLQYYMAGSGDLKSKERPKVLEPTQKLNYSLFDSPPEEVHTIQMIQERGKTFGENSYDGESSNEKDAIYTNRRPLGTISKSHSKTDIEDTVSIGCSSTASDCQTAEMLDVEAEDSQYDIKKEDSATDQMFYPSSDMNSSSLPEPEGGGCLNINLDTVKLEVPNTNWEALATQISFQEDTSDLQEPCDPDASEPKHFANRVDTQRSDILDMSPTWQNYSGSEESESSDSEMVGEYMRR</sequence>
<dbReference type="Pfam" id="PF01108">
    <property type="entry name" value="Tissue_fac"/>
    <property type="match status" value="1"/>
</dbReference>
<dbReference type="InterPro" id="IPR015373">
    <property type="entry name" value="Interferon/interleukin_rcp_dom"/>
</dbReference>
<keyword evidence="2" id="KW-1133">Transmembrane helix</keyword>
<dbReference type="InterPro" id="IPR036116">
    <property type="entry name" value="FN3_sf"/>
</dbReference>
<dbReference type="RefSeq" id="XP_015266832.1">
    <property type="nucleotide sequence ID" value="XM_015411346.1"/>
</dbReference>
<evidence type="ECO:0000256" key="2">
    <source>
        <dbReference type="SAM" id="Phobius"/>
    </source>
</evidence>
<feature type="transmembrane region" description="Helical" evidence="2">
    <location>
        <begin position="12"/>
        <end position="29"/>
    </location>
</feature>
<dbReference type="InterPro" id="IPR003961">
    <property type="entry name" value="FN3_dom"/>
</dbReference>
<evidence type="ECO:0000256" key="1">
    <source>
        <dbReference type="SAM" id="MobiDB-lite"/>
    </source>
</evidence>
<dbReference type="PANTHER" id="PTHR20859">
    <property type="entry name" value="INTERFERON/INTERLEUKIN RECEPTOR"/>
    <property type="match status" value="1"/>
</dbReference>